<accession>A0A1I7WLG4</accession>
<reference evidence="2" key="1">
    <citation type="submission" date="2016-11" db="UniProtKB">
        <authorList>
            <consortium name="WormBaseParasite"/>
        </authorList>
    </citation>
    <scope>IDENTIFICATION</scope>
</reference>
<proteinExistence type="predicted"/>
<sequence>MIKLSQNNHKYHLKLIIQLTYFESTQLLIL</sequence>
<keyword evidence="1" id="KW-1185">Reference proteome</keyword>
<organism evidence="1 2">
    <name type="scientific">Heterorhabditis bacteriophora</name>
    <name type="common">Entomopathogenic nematode worm</name>
    <dbReference type="NCBI Taxonomy" id="37862"/>
    <lineage>
        <taxon>Eukaryota</taxon>
        <taxon>Metazoa</taxon>
        <taxon>Ecdysozoa</taxon>
        <taxon>Nematoda</taxon>
        <taxon>Chromadorea</taxon>
        <taxon>Rhabditida</taxon>
        <taxon>Rhabditina</taxon>
        <taxon>Rhabditomorpha</taxon>
        <taxon>Strongyloidea</taxon>
        <taxon>Heterorhabditidae</taxon>
        <taxon>Heterorhabditis</taxon>
    </lineage>
</organism>
<dbReference type="AlphaFoldDB" id="A0A1I7WLG4"/>
<evidence type="ECO:0000313" key="2">
    <source>
        <dbReference type="WBParaSite" id="Hba_05980"/>
    </source>
</evidence>
<name>A0A1I7WLG4_HETBA</name>
<evidence type="ECO:0000313" key="1">
    <source>
        <dbReference type="Proteomes" id="UP000095283"/>
    </source>
</evidence>
<protein>
    <submittedName>
        <fullName evidence="2">Uncharacterized protein</fullName>
    </submittedName>
</protein>
<dbReference type="WBParaSite" id="Hba_05980">
    <property type="protein sequence ID" value="Hba_05980"/>
    <property type="gene ID" value="Hba_05980"/>
</dbReference>
<dbReference type="Proteomes" id="UP000095283">
    <property type="component" value="Unplaced"/>
</dbReference>